<protein>
    <submittedName>
        <fullName evidence="2">Uncharacterized protein</fullName>
    </submittedName>
</protein>
<gene>
    <name evidence="2" type="ORF">AVDCRST_MAG59-1677</name>
</gene>
<feature type="region of interest" description="Disordered" evidence="1">
    <location>
        <begin position="1"/>
        <end position="32"/>
    </location>
</feature>
<feature type="non-terminal residue" evidence="2">
    <location>
        <position position="32"/>
    </location>
</feature>
<feature type="non-terminal residue" evidence="2">
    <location>
        <position position="1"/>
    </location>
</feature>
<dbReference type="AlphaFoldDB" id="A0A6J4UGU1"/>
<proteinExistence type="predicted"/>
<accession>A0A6J4UGU1</accession>
<organism evidence="2">
    <name type="scientific">uncultured Thermomicrobiales bacterium</name>
    <dbReference type="NCBI Taxonomy" id="1645740"/>
    <lineage>
        <taxon>Bacteria</taxon>
        <taxon>Pseudomonadati</taxon>
        <taxon>Thermomicrobiota</taxon>
        <taxon>Thermomicrobia</taxon>
        <taxon>Thermomicrobiales</taxon>
        <taxon>environmental samples</taxon>
    </lineage>
</organism>
<sequence length="32" mass="2942">GPRGPGPPGRAAGYRAGDGAGPLARGVGRAGL</sequence>
<reference evidence="2" key="1">
    <citation type="submission" date="2020-02" db="EMBL/GenBank/DDBJ databases">
        <authorList>
            <person name="Meier V. D."/>
        </authorList>
    </citation>
    <scope>NUCLEOTIDE SEQUENCE</scope>
    <source>
        <strain evidence="2">AVDCRST_MAG59</strain>
    </source>
</reference>
<dbReference type="EMBL" id="CADCWF010000104">
    <property type="protein sequence ID" value="CAA9550158.1"/>
    <property type="molecule type" value="Genomic_DNA"/>
</dbReference>
<evidence type="ECO:0000313" key="2">
    <source>
        <dbReference type="EMBL" id="CAA9550158.1"/>
    </source>
</evidence>
<evidence type="ECO:0000256" key="1">
    <source>
        <dbReference type="SAM" id="MobiDB-lite"/>
    </source>
</evidence>
<name>A0A6J4UGU1_9BACT</name>